<keyword evidence="1" id="KW-0472">Membrane</keyword>
<evidence type="ECO:0000313" key="3">
    <source>
        <dbReference type="Proteomes" id="UP000270094"/>
    </source>
</evidence>
<name>A0A3P7JS47_STRVU</name>
<gene>
    <name evidence="2" type="ORF">SVUK_LOCUS18801</name>
</gene>
<organism evidence="2 3">
    <name type="scientific">Strongylus vulgaris</name>
    <name type="common">Blood worm</name>
    <dbReference type="NCBI Taxonomy" id="40348"/>
    <lineage>
        <taxon>Eukaryota</taxon>
        <taxon>Metazoa</taxon>
        <taxon>Ecdysozoa</taxon>
        <taxon>Nematoda</taxon>
        <taxon>Chromadorea</taxon>
        <taxon>Rhabditida</taxon>
        <taxon>Rhabditina</taxon>
        <taxon>Rhabditomorpha</taxon>
        <taxon>Strongyloidea</taxon>
        <taxon>Strongylidae</taxon>
        <taxon>Strongylus</taxon>
    </lineage>
</organism>
<reference evidence="2 3" key="1">
    <citation type="submission" date="2018-11" db="EMBL/GenBank/DDBJ databases">
        <authorList>
            <consortium name="Pathogen Informatics"/>
        </authorList>
    </citation>
    <scope>NUCLEOTIDE SEQUENCE [LARGE SCALE GENOMIC DNA]</scope>
</reference>
<keyword evidence="3" id="KW-1185">Reference proteome</keyword>
<keyword evidence="1" id="KW-0812">Transmembrane</keyword>
<feature type="transmembrane region" description="Helical" evidence="1">
    <location>
        <begin position="80"/>
        <end position="100"/>
    </location>
</feature>
<keyword evidence="1" id="KW-1133">Transmembrane helix</keyword>
<accession>A0A3P7JS47</accession>
<evidence type="ECO:0000256" key="1">
    <source>
        <dbReference type="SAM" id="Phobius"/>
    </source>
</evidence>
<sequence>MVQIEHSELPRRHAVRVAGNKVIYLKNRTLNSQVNRIRRSPSIRKDDFTLDVRAELTALDIVDEKPILHIRNVCVSEQTFAIIIVALLLPSAILLILTIVHSCTGTEIKEPADK</sequence>
<protein>
    <submittedName>
        <fullName evidence="2">Uncharacterized protein</fullName>
    </submittedName>
</protein>
<dbReference type="EMBL" id="UYYB01125417">
    <property type="protein sequence ID" value="VDM83803.1"/>
    <property type="molecule type" value="Genomic_DNA"/>
</dbReference>
<dbReference type="AlphaFoldDB" id="A0A3P7JS47"/>
<dbReference type="Proteomes" id="UP000270094">
    <property type="component" value="Unassembled WGS sequence"/>
</dbReference>
<proteinExistence type="predicted"/>
<evidence type="ECO:0000313" key="2">
    <source>
        <dbReference type="EMBL" id="VDM83803.1"/>
    </source>
</evidence>